<comment type="caution">
    <text evidence="10">The sequence shown here is derived from an EMBL/GenBank/DDBJ whole genome shotgun (WGS) entry which is preliminary data.</text>
</comment>
<feature type="region of interest" description="Disordered" evidence="7">
    <location>
        <begin position="258"/>
        <end position="278"/>
    </location>
</feature>
<evidence type="ECO:0000259" key="8">
    <source>
        <dbReference type="Pfam" id="PF04034"/>
    </source>
</evidence>
<comment type="catalytic activity">
    <reaction evidence="6">
        <text>an N(1)-methylpseudouridine in rRNA + S-adenosyl-L-methionine = N(1)-methyl-N(3)-[(3S)-3-amino-3-carboxypropyl]pseudouridine in rRNA + S-methyl-5'-thioadenosine + H(+)</text>
        <dbReference type="Rhea" id="RHEA:63296"/>
        <dbReference type="Rhea" id="RHEA-COMP:11634"/>
        <dbReference type="Rhea" id="RHEA-COMP:16310"/>
        <dbReference type="ChEBI" id="CHEBI:15378"/>
        <dbReference type="ChEBI" id="CHEBI:17509"/>
        <dbReference type="ChEBI" id="CHEBI:59789"/>
        <dbReference type="ChEBI" id="CHEBI:74890"/>
        <dbReference type="ChEBI" id="CHEBI:146234"/>
        <dbReference type="EC" id="2.5.1.157"/>
    </reaction>
</comment>
<dbReference type="Proteomes" id="UP000285712">
    <property type="component" value="Unassembled WGS sequence"/>
</dbReference>
<feature type="compositionally biased region" description="Basic and acidic residues" evidence="7">
    <location>
        <begin position="49"/>
        <end position="63"/>
    </location>
</feature>
<keyword evidence="4 6" id="KW-0808">Transferase</keyword>
<feature type="compositionally biased region" description="Acidic residues" evidence="7">
    <location>
        <begin position="265"/>
        <end position="278"/>
    </location>
</feature>
<evidence type="ECO:0000256" key="7">
    <source>
        <dbReference type="SAM" id="MobiDB-lite"/>
    </source>
</evidence>
<feature type="compositionally biased region" description="Low complexity" evidence="7">
    <location>
        <begin position="395"/>
        <end position="408"/>
    </location>
</feature>
<accession>A0A3R7BIR3</accession>
<feature type="compositionally biased region" description="Basic and acidic residues" evidence="7">
    <location>
        <begin position="15"/>
        <end position="30"/>
    </location>
</feature>
<reference evidence="12 13" key="1">
    <citation type="submission" date="2018-08" db="EMBL/GenBank/DDBJ databases">
        <title>Aphanomyces genome sequencing and annotation.</title>
        <authorList>
            <person name="Minardi D."/>
            <person name="Oidtmann B."/>
            <person name="Van Der Giezen M."/>
            <person name="Studholme D.J."/>
        </authorList>
    </citation>
    <scope>NUCLEOTIDE SEQUENCE [LARGE SCALE GENOMIC DNA]</scope>
    <source>
        <strain evidence="11 12">Da</strain>
        <strain evidence="10 13">Sv</strain>
    </source>
</reference>
<gene>
    <name evidence="10" type="ORF">DYB35_000485</name>
    <name evidence="11" type="ORF">DYB37_000520</name>
</gene>
<evidence type="ECO:0000256" key="1">
    <source>
        <dbReference type="ARBA" id="ARBA00022490"/>
    </source>
</evidence>
<dbReference type="GO" id="GO:0106388">
    <property type="term" value="F:rRNA small subunit aminocarboxypropyltransferase activity"/>
    <property type="evidence" value="ECO:0007669"/>
    <property type="project" value="UniProtKB-EC"/>
</dbReference>
<comment type="caution">
    <text evidence="6">Lacks conserved residue(s) required for the propagation of feature annotation.</text>
</comment>
<dbReference type="EMBL" id="QUTH01003146">
    <property type="protein sequence ID" value="RHZ21376.1"/>
    <property type="molecule type" value="Genomic_DNA"/>
</dbReference>
<evidence type="ECO:0000313" key="12">
    <source>
        <dbReference type="Proteomes" id="UP000285430"/>
    </source>
</evidence>
<feature type="domain" description="16S/18S rRNA aminocarboxypropyltransferase Tsr3 C-terminal" evidence="8">
    <location>
        <begin position="118"/>
        <end position="244"/>
    </location>
</feature>
<comment type="function">
    <text evidence="6">Aminocarboxypropyltransferase that catalyzes the aminocarboxypropyl transfer on pseudouridine in 18S rRNA. It constitutes the last step in biosynthesis of the hypermodified N1-methyl-N3-(3-amino-3-carboxypropyl) pseudouridine (m1acp3-Psi).</text>
</comment>
<feature type="region of interest" description="Disordered" evidence="7">
    <location>
        <begin position="393"/>
        <end position="431"/>
    </location>
</feature>
<feature type="compositionally biased region" description="Gly residues" evidence="7">
    <location>
        <begin position="31"/>
        <end position="45"/>
    </location>
</feature>
<evidence type="ECO:0000313" key="13">
    <source>
        <dbReference type="Proteomes" id="UP000285712"/>
    </source>
</evidence>
<dbReference type="NCBIfam" id="NF002621">
    <property type="entry name" value="PRK02287.1"/>
    <property type="match status" value="1"/>
</dbReference>
<feature type="region of interest" description="Disordered" evidence="7">
    <location>
        <begin position="327"/>
        <end position="348"/>
    </location>
</feature>
<dbReference type="GO" id="GO:0030490">
    <property type="term" value="P:maturation of SSU-rRNA"/>
    <property type="evidence" value="ECO:0007669"/>
    <property type="project" value="TreeGrafter"/>
</dbReference>
<evidence type="ECO:0000256" key="6">
    <source>
        <dbReference type="HAMAP-Rule" id="MF_03146"/>
    </source>
</evidence>
<dbReference type="InterPro" id="IPR007209">
    <property type="entry name" value="RNaseL-inhib-like_metal-bd_dom"/>
</dbReference>
<keyword evidence="3 6" id="KW-0698">rRNA processing</keyword>
<evidence type="ECO:0000313" key="10">
    <source>
        <dbReference type="EMBL" id="RHY92940.1"/>
    </source>
</evidence>
<dbReference type="InterPro" id="IPR022968">
    <property type="entry name" value="Tsr3-like"/>
</dbReference>
<dbReference type="EMBL" id="QUTG01003146">
    <property type="protein sequence ID" value="RHY92940.1"/>
    <property type="molecule type" value="Genomic_DNA"/>
</dbReference>
<sequence>MAFESLPLESIAIDRTMEGRGKKSSKRGEGCDGGGSKSGGKGKGGSAKPKREDRRRGAPREETQGEEETNLSFKRRSFPISLRMWDFQQCDSKRCTGRKLCRLGYVTSMKPGAHFRGIVLSPHGTKIVSREDLGIVESIGISVIDCSWARIQEMGIKQIKSGTHRLLPFLVAANTVNYGKPHKLSCVEAIAATLYIVGLADEAVQLMDEFPWGMEFLKINADVLDAYAACETSDEVVAAQDAYLASCQAEVDDRRNRLDLPSLSDNDDDDSEVDSDAHDDEAEAAMVFKIHRPHATTTLDAPDEYDQLPATDWAAATASVEKTKDARQALAAARDQSPLPSGLSEDQGDDDALFAAAMANVTDTVAAVTLEHTLRATSGDASFALPREAFESWQSDAEAAASASTSKTSPPPPPIPSHVVGAESPARQTSL</sequence>
<protein>
    <recommendedName>
        <fullName evidence="6">18S rRNA aminocarboxypropyltransferase</fullName>
        <ecNumber evidence="6">2.5.1.157</ecNumber>
    </recommendedName>
</protein>
<name>A0A3R7BIR3_APHAT</name>
<feature type="binding site" evidence="6">
    <location>
        <position position="167"/>
    </location>
    <ligand>
        <name>S-adenosyl-L-methionine</name>
        <dbReference type="ChEBI" id="CHEBI:59789"/>
    </ligand>
</feature>
<feature type="binding site" evidence="6">
    <location>
        <position position="96"/>
    </location>
    <ligand>
        <name>S-adenosyl-L-methionine</name>
        <dbReference type="ChEBI" id="CHEBI:59789"/>
    </ligand>
</feature>
<feature type="region of interest" description="Disordered" evidence="7">
    <location>
        <begin position="1"/>
        <end position="71"/>
    </location>
</feature>
<dbReference type="PANTHER" id="PTHR20426:SF0">
    <property type="entry name" value="18S RRNA AMINOCARBOXYPROPYLTRANSFERASE"/>
    <property type="match status" value="1"/>
</dbReference>
<dbReference type="Pfam" id="PF04068">
    <property type="entry name" value="Fer4_RLI"/>
    <property type="match status" value="1"/>
</dbReference>
<dbReference type="PANTHER" id="PTHR20426">
    <property type="entry name" value="RIBOSOME BIOGENESIS PROTEIN TSR3 HOMOLOG"/>
    <property type="match status" value="1"/>
</dbReference>
<dbReference type="GO" id="GO:0000455">
    <property type="term" value="P:enzyme-directed rRNA pseudouridine synthesis"/>
    <property type="evidence" value="ECO:0007669"/>
    <property type="project" value="UniProtKB-UniRule"/>
</dbReference>
<evidence type="ECO:0000256" key="4">
    <source>
        <dbReference type="ARBA" id="ARBA00022679"/>
    </source>
</evidence>
<feature type="domain" description="RNase L inhibitor RLI-like possible metal-binding" evidence="9">
    <location>
        <begin position="84"/>
        <end position="112"/>
    </location>
</feature>
<keyword evidence="1" id="KW-0963">Cytoplasm</keyword>
<keyword evidence="2 6" id="KW-0690">Ribosome biogenesis</keyword>
<proteinExistence type="inferred from homology"/>
<evidence type="ECO:0000256" key="2">
    <source>
        <dbReference type="ARBA" id="ARBA00022517"/>
    </source>
</evidence>
<evidence type="ECO:0000313" key="11">
    <source>
        <dbReference type="EMBL" id="RHZ21376.1"/>
    </source>
</evidence>
<evidence type="ECO:0000256" key="5">
    <source>
        <dbReference type="ARBA" id="ARBA00022691"/>
    </source>
</evidence>
<dbReference type="VEuPathDB" id="FungiDB:H257_06613"/>
<keyword evidence="5 6" id="KW-0949">S-adenosyl-L-methionine</keyword>
<dbReference type="InterPro" id="IPR007177">
    <property type="entry name" value="Tsr3_C"/>
</dbReference>
<comment type="similarity">
    <text evidence="6">Belongs to the TDD superfamily. TSR3 family.</text>
</comment>
<dbReference type="Pfam" id="PF04034">
    <property type="entry name" value="Ribo_biogen_C"/>
    <property type="match status" value="1"/>
</dbReference>
<evidence type="ECO:0000259" key="9">
    <source>
        <dbReference type="Pfam" id="PF04068"/>
    </source>
</evidence>
<dbReference type="EC" id="2.5.1.157" evidence="6"/>
<dbReference type="Proteomes" id="UP000285430">
    <property type="component" value="Unassembled WGS sequence"/>
</dbReference>
<organism evidence="10 13">
    <name type="scientific">Aphanomyces astaci</name>
    <name type="common">Crayfish plague agent</name>
    <dbReference type="NCBI Taxonomy" id="112090"/>
    <lineage>
        <taxon>Eukaryota</taxon>
        <taxon>Sar</taxon>
        <taxon>Stramenopiles</taxon>
        <taxon>Oomycota</taxon>
        <taxon>Saprolegniomycetes</taxon>
        <taxon>Saprolegniales</taxon>
        <taxon>Verrucalvaceae</taxon>
        <taxon>Aphanomyces</taxon>
    </lineage>
</organism>
<evidence type="ECO:0000256" key="3">
    <source>
        <dbReference type="ARBA" id="ARBA00022552"/>
    </source>
</evidence>
<dbReference type="HAMAP" id="MF_01116">
    <property type="entry name" value="TSR3"/>
    <property type="match status" value="1"/>
</dbReference>
<feature type="binding site" evidence="6">
    <location>
        <position position="144"/>
    </location>
    <ligand>
        <name>S-adenosyl-L-methionine</name>
        <dbReference type="ChEBI" id="CHEBI:59789"/>
    </ligand>
</feature>
<dbReference type="GO" id="GO:1904047">
    <property type="term" value="F:S-adenosyl-L-methionine binding"/>
    <property type="evidence" value="ECO:0007669"/>
    <property type="project" value="UniProtKB-UniRule"/>
</dbReference>
<dbReference type="AlphaFoldDB" id="A0A3R7BIR3"/>